<sequence length="476" mass="54288">MDESEMPFDADNFIPADYAELIRQSYAKQGGLVLPPIDQTALMINRALAVSVSDDLVKKYHDNKQVDDDFVNIFVRQTVDYAFILTNEVPNNWTPDNLFQAMGMTLGYLEVDRQYTGLLVELMEAIVENLVERGLIRDSFFTPDVRAWLMETVPEYLNDLEESIDEPLDDEEVELMQNLMTELGLEVTEDELRETNVDFAQDTTTDDDDLRVKFFFEVLNDSGIPALYKQHRSIQPVIKKHIAYLKEHQELLVLTVVYVAPMREWLETQIEMGDWADTQYAVRDFFDGLNGLFLQDVVTVSENDERIHYTAELQALITGILAHEPDELAYSGDDGNVPDYDDAIHDFMTDLVNRDELTPEGLETAQAIISMVLDELAVKTHASLPAITPDMLGQVLRQKFQTFDLFGLDGFEFVDDIVIEFARWAAAQNLMPKANVLKWGKAIETVQFDRYAYALIADAANKLEMVEIGQDMPAIY</sequence>
<evidence type="ECO:0000313" key="2">
    <source>
        <dbReference type="Proteomes" id="UP000650485"/>
    </source>
</evidence>
<gene>
    <name evidence="1" type="ORF">H7R52_09895</name>
</gene>
<dbReference type="RefSeq" id="WP_118704102.1">
    <property type="nucleotide sequence ID" value="NZ_CABJBN010000003.1"/>
</dbReference>
<proteinExistence type="predicted"/>
<name>A0A3R6C0L4_WEICO</name>
<dbReference type="EMBL" id="JACSZT010000008">
    <property type="protein sequence ID" value="MBC6498974.1"/>
    <property type="molecule type" value="Genomic_DNA"/>
</dbReference>
<organism evidence="1 2">
    <name type="scientific">Weissella confusa</name>
    <name type="common">Lactobacillus confusus</name>
    <dbReference type="NCBI Taxonomy" id="1583"/>
    <lineage>
        <taxon>Bacteria</taxon>
        <taxon>Bacillati</taxon>
        <taxon>Bacillota</taxon>
        <taxon>Bacilli</taxon>
        <taxon>Lactobacillales</taxon>
        <taxon>Lactobacillaceae</taxon>
        <taxon>Weissella</taxon>
    </lineage>
</organism>
<accession>A0A3R6C0L4</accession>
<protein>
    <submittedName>
        <fullName evidence="1">Uncharacterized protein</fullName>
    </submittedName>
</protein>
<reference evidence="1" key="1">
    <citation type="submission" date="2020-08" db="EMBL/GenBank/DDBJ databases">
        <title>Complete genome sequence of Weissella confusa strain FS54 provides insights into metabolic potential.</title>
        <authorList>
            <person name="Fhoula I."/>
            <person name="Najjari A."/>
            <person name="Lekired A."/>
            <person name="Bessrour-Aouam N."/>
            <person name="Jaballah S."/>
            <person name="Klibi N."/>
            <person name="Ouzari H.-I."/>
        </authorList>
    </citation>
    <scope>NUCLEOTIDE SEQUENCE</scope>
    <source>
        <strain evidence="1">FS54</strain>
    </source>
</reference>
<comment type="caution">
    <text evidence="1">The sequence shown here is derived from an EMBL/GenBank/DDBJ whole genome shotgun (WGS) entry which is preliminary data.</text>
</comment>
<evidence type="ECO:0000313" key="1">
    <source>
        <dbReference type="EMBL" id="MBC6498974.1"/>
    </source>
</evidence>
<dbReference type="Proteomes" id="UP000650485">
    <property type="component" value="Unassembled WGS sequence"/>
</dbReference>
<dbReference type="AlphaFoldDB" id="A0A3R6C0L4"/>